<dbReference type="EMBL" id="QNGE01004079">
    <property type="protein sequence ID" value="KAA3673249.1"/>
    <property type="molecule type" value="Genomic_DNA"/>
</dbReference>
<organism evidence="5 6">
    <name type="scientific">Paragonimus westermani</name>
    <dbReference type="NCBI Taxonomy" id="34504"/>
    <lineage>
        <taxon>Eukaryota</taxon>
        <taxon>Metazoa</taxon>
        <taxon>Spiralia</taxon>
        <taxon>Lophotrochozoa</taxon>
        <taxon>Platyhelminthes</taxon>
        <taxon>Trematoda</taxon>
        <taxon>Digenea</taxon>
        <taxon>Plagiorchiida</taxon>
        <taxon>Troglotremata</taxon>
        <taxon>Troglotrematidae</taxon>
        <taxon>Paragonimus</taxon>
    </lineage>
</organism>
<comment type="caution">
    <text evidence="5">The sequence shown here is derived from an EMBL/GenBank/DDBJ whole genome shotgun (WGS) entry which is preliminary data.</text>
</comment>
<evidence type="ECO:0000256" key="4">
    <source>
        <dbReference type="ARBA" id="ARBA00022759"/>
    </source>
</evidence>
<dbReference type="AlphaFoldDB" id="A0A5J4NDA8"/>
<dbReference type="InterPro" id="IPR021109">
    <property type="entry name" value="Peptidase_aspartic_dom_sf"/>
</dbReference>
<dbReference type="PANTHER" id="PTHR37984:SF5">
    <property type="entry name" value="PROTEIN NYNRIN-LIKE"/>
    <property type="match status" value="1"/>
</dbReference>
<keyword evidence="6" id="KW-1185">Reference proteome</keyword>
<keyword evidence="3" id="KW-0540">Nuclease</keyword>
<keyword evidence="4" id="KW-0255">Endonuclease</keyword>
<dbReference type="InterPro" id="IPR036397">
    <property type="entry name" value="RNaseH_sf"/>
</dbReference>
<protein>
    <submittedName>
        <fullName evidence="5">Uncharacterized protein</fullName>
    </submittedName>
</protein>
<keyword evidence="2" id="KW-0548">Nucleotidyltransferase</keyword>
<reference evidence="5 6" key="1">
    <citation type="journal article" date="2019" name="Gigascience">
        <title>Whole-genome sequence of the oriental lung fluke Paragonimus westermani.</title>
        <authorList>
            <person name="Oey H."/>
            <person name="Zakrzewski M."/>
            <person name="Narain K."/>
            <person name="Devi K.R."/>
            <person name="Agatsuma T."/>
            <person name="Nawaratna S."/>
            <person name="Gobert G.N."/>
            <person name="Jones M.K."/>
            <person name="Ragan M.A."/>
            <person name="McManus D.P."/>
            <person name="Krause L."/>
        </authorList>
    </citation>
    <scope>NUCLEOTIDE SEQUENCE [LARGE SCALE GENOMIC DNA]</scope>
    <source>
        <strain evidence="5 6">IND2009</strain>
    </source>
</reference>
<dbReference type="Gene3D" id="3.30.420.10">
    <property type="entry name" value="Ribonuclease H-like superfamily/Ribonuclease H"/>
    <property type="match status" value="1"/>
</dbReference>
<evidence type="ECO:0000313" key="6">
    <source>
        <dbReference type="Proteomes" id="UP000324629"/>
    </source>
</evidence>
<keyword evidence="1" id="KW-0808">Transferase</keyword>
<dbReference type="GO" id="GO:0004519">
    <property type="term" value="F:endonuclease activity"/>
    <property type="evidence" value="ECO:0007669"/>
    <property type="project" value="UniProtKB-KW"/>
</dbReference>
<feature type="non-terminal residue" evidence="5">
    <location>
        <position position="663"/>
    </location>
</feature>
<evidence type="ECO:0000256" key="2">
    <source>
        <dbReference type="ARBA" id="ARBA00022695"/>
    </source>
</evidence>
<dbReference type="InterPro" id="IPR012337">
    <property type="entry name" value="RNaseH-like_sf"/>
</dbReference>
<evidence type="ECO:0000313" key="5">
    <source>
        <dbReference type="EMBL" id="KAA3673249.1"/>
    </source>
</evidence>
<gene>
    <name evidence="5" type="ORF">DEA37_0011157</name>
</gene>
<proteinExistence type="predicted"/>
<dbReference type="GO" id="GO:0003676">
    <property type="term" value="F:nucleic acid binding"/>
    <property type="evidence" value="ECO:0007669"/>
    <property type="project" value="InterPro"/>
</dbReference>
<accession>A0A5J4NDA8</accession>
<sequence length="663" mass="74587">MLDGLTKAPLKPYQRLEILRTFLITKLKFELVLGSAHRNTLRKIDRLVRDKVRMWLRLPKDTTLAFMHSKIDEHGLGIPCLETTFPLEQRSKCERLVNFGTTEVANIVQCKAVVSDLVVANAPISVYGILVNSKSEEDKAWREALVKTHDCVDLANVQVDKGGFYWLRNPRRVFPRLFIRGLQLRSGLLTTKVRNSRGGRRDPADSCCRGLCGGPESIGQKCSITHEARCARHNRVVQLIDRLLRARGRSVFVEPIIPNASTFCKPDLVVRSGSFILVMDVTIALRRLALHRGRPLRRHRCSQCGQLGHKDEYCRSRHIDSGPTTCKWRYTPKFNSRLRPKSVGRFLSLLTTCQVNAPVRRKFLSLRINGFPARLQLNTVSDITVTSENLWRTLGRPPIRRTSQSATGACGGLLQLTGQLQCCVSFRGTTINGSCYVSRSNLNFLGLEWTEQLGLFDLPIQTICNQVRSPAALCNSTAQIAQRPVPYADLTVVDPELKRFEEQCVLIPAIEPLTSPTVTATINTVRRPFSQHGPTETIVSDNGTQFTSGQFRESHRRNSNGQAERFVDTPKRALLKSRGEGASEEISQRLPLNYLTTPNKLLSSNQSPAKGLMDRKLRTSLTSIIPTKQPDRKQFFQTDTPQYQFNHLSMPVIIDPVTTSGQK</sequence>
<dbReference type="Proteomes" id="UP000324629">
    <property type="component" value="Unassembled WGS sequence"/>
</dbReference>
<dbReference type="PANTHER" id="PTHR37984">
    <property type="entry name" value="PROTEIN CBG26694"/>
    <property type="match status" value="1"/>
</dbReference>
<dbReference type="InterPro" id="IPR050951">
    <property type="entry name" value="Retrovirus_Pol_polyprotein"/>
</dbReference>
<name>A0A5J4NDA8_9TREM</name>
<evidence type="ECO:0000256" key="3">
    <source>
        <dbReference type="ARBA" id="ARBA00022722"/>
    </source>
</evidence>
<dbReference type="GO" id="GO:0016779">
    <property type="term" value="F:nucleotidyltransferase activity"/>
    <property type="evidence" value="ECO:0007669"/>
    <property type="project" value="UniProtKB-KW"/>
</dbReference>
<dbReference type="SUPFAM" id="SSF53098">
    <property type="entry name" value="Ribonuclease H-like"/>
    <property type="match status" value="1"/>
</dbReference>
<keyword evidence="4" id="KW-0378">Hydrolase</keyword>
<evidence type="ECO:0000256" key="1">
    <source>
        <dbReference type="ARBA" id="ARBA00022679"/>
    </source>
</evidence>
<dbReference type="SUPFAM" id="SSF50630">
    <property type="entry name" value="Acid proteases"/>
    <property type="match status" value="1"/>
</dbReference>